<keyword evidence="6" id="KW-0418">Kinase</keyword>
<keyword evidence="5" id="KW-0547">Nucleotide-binding</keyword>
<dbReference type="Pfam" id="PF02518">
    <property type="entry name" value="HATPase_c"/>
    <property type="match status" value="1"/>
</dbReference>
<dbReference type="OrthoDB" id="7325042at2"/>
<feature type="coiled-coil region" evidence="10">
    <location>
        <begin position="123"/>
        <end position="153"/>
    </location>
</feature>
<keyword evidence="7" id="KW-0067">ATP-binding</keyword>
<dbReference type="PANTHER" id="PTHR43065">
    <property type="entry name" value="SENSOR HISTIDINE KINASE"/>
    <property type="match status" value="1"/>
</dbReference>
<feature type="domain" description="Histidine kinase" evidence="11">
    <location>
        <begin position="169"/>
        <end position="421"/>
    </location>
</feature>
<dbReference type="GO" id="GO:0005524">
    <property type="term" value="F:ATP binding"/>
    <property type="evidence" value="ECO:0007669"/>
    <property type="project" value="UniProtKB-KW"/>
</dbReference>
<evidence type="ECO:0000259" key="12">
    <source>
        <dbReference type="PROSITE" id="PS50110"/>
    </source>
</evidence>
<dbReference type="InterPro" id="IPR004358">
    <property type="entry name" value="Sig_transdc_His_kin-like_C"/>
</dbReference>
<dbReference type="SMART" id="SM00448">
    <property type="entry name" value="REC"/>
    <property type="match status" value="1"/>
</dbReference>
<feature type="modified residue" description="4-aspartylphosphate" evidence="9">
    <location>
        <position position="57"/>
    </location>
</feature>
<dbReference type="Proteomes" id="UP000271624">
    <property type="component" value="Unassembled WGS sequence"/>
</dbReference>
<evidence type="ECO:0000313" key="14">
    <source>
        <dbReference type="Proteomes" id="UP000271624"/>
    </source>
</evidence>
<dbReference type="CDD" id="cd19920">
    <property type="entry name" value="REC_PA4781-like"/>
    <property type="match status" value="1"/>
</dbReference>
<keyword evidence="4" id="KW-0808">Transferase</keyword>
<feature type="coiled-coil region" evidence="10">
    <location>
        <begin position="192"/>
        <end position="226"/>
    </location>
</feature>
<dbReference type="InterPro" id="IPR036097">
    <property type="entry name" value="HisK_dim/P_sf"/>
</dbReference>
<protein>
    <recommendedName>
        <fullName evidence="2">histidine kinase</fullName>
        <ecNumber evidence="2">2.7.13.3</ecNumber>
    </recommendedName>
</protein>
<keyword evidence="10" id="KW-0175">Coiled coil</keyword>
<dbReference type="RefSeq" id="WP_127081430.1">
    <property type="nucleotide sequence ID" value="NZ_RSCL01000006.1"/>
</dbReference>
<dbReference type="SUPFAM" id="SSF47384">
    <property type="entry name" value="Homodimeric domain of signal transducing histidine kinase"/>
    <property type="match status" value="1"/>
</dbReference>
<dbReference type="InterPro" id="IPR001789">
    <property type="entry name" value="Sig_transdc_resp-reg_receiver"/>
</dbReference>
<evidence type="ECO:0000256" key="1">
    <source>
        <dbReference type="ARBA" id="ARBA00000085"/>
    </source>
</evidence>
<dbReference type="EMBL" id="RSCL01000006">
    <property type="protein sequence ID" value="RUT06644.1"/>
    <property type="molecule type" value="Genomic_DNA"/>
</dbReference>
<evidence type="ECO:0000256" key="6">
    <source>
        <dbReference type="ARBA" id="ARBA00022777"/>
    </source>
</evidence>
<dbReference type="Gene3D" id="3.40.50.2300">
    <property type="match status" value="1"/>
</dbReference>
<accession>A0A433VKK8</accession>
<comment type="caution">
    <text evidence="13">The sequence shown here is derived from an EMBL/GenBank/DDBJ whole genome shotgun (WGS) entry which is preliminary data.</text>
</comment>
<evidence type="ECO:0000256" key="8">
    <source>
        <dbReference type="ARBA" id="ARBA00023012"/>
    </source>
</evidence>
<feature type="domain" description="Response regulatory" evidence="12">
    <location>
        <begin position="8"/>
        <end position="124"/>
    </location>
</feature>
<comment type="catalytic activity">
    <reaction evidence="1">
        <text>ATP + protein L-histidine = ADP + protein N-phospho-L-histidine.</text>
        <dbReference type="EC" id="2.7.13.3"/>
    </reaction>
</comment>
<dbReference type="SUPFAM" id="SSF55874">
    <property type="entry name" value="ATPase domain of HSP90 chaperone/DNA topoisomerase II/histidine kinase"/>
    <property type="match status" value="1"/>
</dbReference>
<dbReference type="InterPro" id="IPR003661">
    <property type="entry name" value="HisK_dim/P_dom"/>
</dbReference>
<name>A0A433VKK8_9CYAN</name>
<dbReference type="EC" id="2.7.13.3" evidence="2"/>
<evidence type="ECO:0000256" key="10">
    <source>
        <dbReference type="SAM" id="Coils"/>
    </source>
</evidence>
<dbReference type="GO" id="GO:0000155">
    <property type="term" value="F:phosphorelay sensor kinase activity"/>
    <property type="evidence" value="ECO:0007669"/>
    <property type="project" value="InterPro"/>
</dbReference>
<dbReference type="InterPro" id="IPR011006">
    <property type="entry name" value="CheY-like_superfamily"/>
</dbReference>
<sequence>MIPSQQNQILIVDDSPTNAALLLAILKSAGFDVVIANDAETAFKKVEEVLPSLILLDVMLPEMDGFEICSRLKESESTHDIPVIFMTSLSRTEDKVRGLSLGAVDYITKPLQKEEVIARVNVHVKLKNLNKQLETQSKELKSTLDKLQESQIQLIQNEKMSTLGQLVAGVAHEINNPVGAISANSVYAATYVRELVQHLQLHQQKATEAEIQNHAEEIELDFLTEDLLNIINTMHESATRIKDISESFRVFCRNDAQEKVAFDIHEGIDSTLMILKYKLKANDKLPQIEIVKDYCNIPQINCYPGPLNQVFMNLLVNGIDALRDSYQQDVKKCKNPQITIKTYLDYKKTHVLISIKDNGMGIPEEILEKIFGYAFTTKPVGKGTGLGLAIARQIVIEKHGGSLDVKSKYAEGAEFIIQLPL</sequence>
<reference evidence="13" key="1">
    <citation type="submission" date="2018-12" db="EMBL/GenBank/DDBJ databases">
        <authorList>
            <person name="Will S."/>
            <person name="Neumann-Schaal M."/>
            <person name="Henke P."/>
        </authorList>
    </citation>
    <scope>NUCLEOTIDE SEQUENCE</scope>
    <source>
        <strain evidence="13">PCC 7102</strain>
    </source>
</reference>
<dbReference type="PANTHER" id="PTHR43065:SF10">
    <property type="entry name" value="PEROXIDE STRESS-ACTIVATED HISTIDINE KINASE MAK3"/>
    <property type="match status" value="1"/>
</dbReference>
<dbReference type="PROSITE" id="PS50110">
    <property type="entry name" value="RESPONSE_REGULATORY"/>
    <property type="match status" value="1"/>
</dbReference>
<dbReference type="Pfam" id="PF00072">
    <property type="entry name" value="Response_reg"/>
    <property type="match status" value="1"/>
</dbReference>
<dbReference type="PROSITE" id="PS50109">
    <property type="entry name" value="HIS_KIN"/>
    <property type="match status" value="1"/>
</dbReference>
<dbReference type="InterPro" id="IPR005467">
    <property type="entry name" value="His_kinase_dom"/>
</dbReference>
<dbReference type="CDD" id="cd00082">
    <property type="entry name" value="HisKA"/>
    <property type="match status" value="1"/>
</dbReference>
<dbReference type="SMART" id="SM00387">
    <property type="entry name" value="HATPase_c"/>
    <property type="match status" value="1"/>
</dbReference>
<proteinExistence type="predicted"/>
<evidence type="ECO:0000313" key="13">
    <source>
        <dbReference type="EMBL" id="RUT06644.1"/>
    </source>
</evidence>
<evidence type="ECO:0000256" key="7">
    <source>
        <dbReference type="ARBA" id="ARBA00022840"/>
    </source>
</evidence>
<dbReference type="AlphaFoldDB" id="A0A433VKK8"/>
<dbReference type="InterPro" id="IPR003594">
    <property type="entry name" value="HATPase_dom"/>
</dbReference>
<evidence type="ECO:0000259" key="11">
    <source>
        <dbReference type="PROSITE" id="PS50109"/>
    </source>
</evidence>
<keyword evidence="14" id="KW-1185">Reference proteome</keyword>
<dbReference type="Gene3D" id="1.10.287.130">
    <property type="match status" value="1"/>
</dbReference>
<dbReference type="PRINTS" id="PR00344">
    <property type="entry name" value="BCTRLSENSOR"/>
</dbReference>
<dbReference type="Gene3D" id="3.30.565.10">
    <property type="entry name" value="Histidine kinase-like ATPase, C-terminal domain"/>
    <property type="match status" value="1"/>
</dbReference>
<evidence type="ECO:0000256" key="3">
    <source>
        <dbReference type="ARBA" id="ARBA00022553"/>
    </source>
</evidence>
<reference evidence="13" key="2">
    <citation type="journal article" date="2019" name="Genome Biol. Evol.">
        <title>Day and night: Metabolic profiles and evolutionary relationships of six axenic non-marine cyanobacteria.</title>
        <authorList>
            <person name="Will S.E."/>
            <person name="Henke P."/>
            <person name="Boedeker C."/>
            <person name="Huang S."/>
            <person name="Brinkmann H."/>
            <person name="Rohde M."/>
            <person name="Jarek M."/>
            <person name="Friedl T."/>
            <person name="Seufert S."/>
            <person name="Schumacher M."/>
            <person name="Overmann J."/>
            <person name="Neumann-Schaal M."/>
            <person name="Petersen J."/>
        </authorList>
    </citation>
    <scope>NUCLEOTIDE SEQUENCE [LARGE SCALE GENOMIC DNA]</scope>
    <source>
        <strain evidence="13">PCC 7102</strain>
    </source>
</reference>
<evidence type="ECO:0000256" key="4">
    <source>
        <dbReference type="ARBA" id="ARBA00022679"/>
    </source>
</evidence>
<dbReference type="InterPro" id="IPR036890">
    <property type="entry name" value="HATPase_C_sf"/>
</dbReference>
<evidence type="ECO:0000256" key="2">
    <source>
        <dbReference type="ARBA" id="ARBA00012438"/>
    </source>
</evidence>
<organism evidence="13 14">
    <name type="scientific">Dulcicalothrix desertica PCC 7102</name>
    <dbReference type="NCBI Taxonomy" id="232991"/>
    <lineage>
        <taxon>Bacteria</taxon>
        <taxon>Bacillati</taxon>
        <taxon>Cyanobacteriota</taxon>
        <taxon>Cyanophyceae</taxon>
        <taxon>Nostocales</taxon>
        <taxon>Calotrichaceae</taxon>
        <taxon>Dulcicalothrix</taxon>
    </lineage>
</organism>
<evidence type="ECO:0000256" key="5">
    <source>
        <dbReference type="ARBA" id="ARBA00022741"/>
    </source>
</evidence>
<gene>
    <name evidence="13" type="ORF">DSM106972_029010</name>
</gene>
<keyword evidence="3 9" id="KW-0597">Phosphoprotein</keyword>
<keyword evidence="8" id="KW-0902">Two-component regulatory system</keyword>
<dbReference type="SUPFAM" id="SSF52172">
    <property type="entry name" value="CheY-like"/>
    <property type="match status" value="1"/>
</dbReference>
<evidence type="ECO:0000256" key="9">
    <source>
        <dbReference type="PROSITE-ProRule" id="PRU00169"/>
    </source>
</evidence>